<reference evidence="2 3" key="1">
    <citation type="submission" date="2016-12" db="EMBL/GenBank/DDBJ databases">
        <authorList>
            <person name="Song W.-J."/>
            <person name="Kurnit D.M."/>
        </authorList>
    </citation>
    <scope>NUCLEOTIDE SEQUENCE [LARGE SCALE GENOMIC DNA]</scope>
    <source>
        <strain evidence="2 3">DSM 43162</strain>
    </source>
</reference>
<dbReference type="PANTHER" id="PTHR48228">
    <property type="entry name" value="SUCCINYL-COA--D-CITRAMALATE COA-TRANSFERASE"/>
    <property type="match status" value="1"/>
</dbReference>
<dbReference type="InterPro" id="IPR023606">
    <property type="entry name" value="CoA-Trfase_III_dom_1_sf"/>
</dbReference>
<proteinExistence type="predicted"/>
<dbReference type="InterPro" id="IPR003673">
    <property type="entry name" value="CoA-Trfase_fam_III"/>
</dbReference>
<evidence type="ECO:0000313" key="3">
    <source>
        <dbReference type="Proteomes" id="UP000184428"/>
    </source>
</evidence>
<dbReference type="PANTHER" id="PTHR48228:SF5">
    <property type="entry name" value="ALPHA-METHYLACYL-COA RACEMASE"/>
    <property type="match status" value="1"/>
</dbReference>
<organism evidence="2 3">
    <name type="scientific">Geodermatophilus obscurus</name>
    <dbReference type="NCBI Taxonomy" id="1861"/>
    <lineage>
        <taxon>Bacteria</taxon>
        <taxon>Bacillati</taxon>
        <taxon>Actinomycetota</taxon>
        <taxon>Actinomycetes</taxon>
        <taxon>Geodermatophilales</taxon>
        <taxon>Geodermatophilaceae</taxon>
        <taxon>Geodermatophilus</taxon>
    </lineage>
</organism>
<dbReference type="Proteomes" id="UP000184428">
    <property type="component" value="Unassembled WGS sequence"/>
</dbReference>
<sequence length="384" mass="39779">MLPPSGPLAGIRVVELAGLGPVPYACLLLAELGADVVRVDRPGGGTQLVPPEQDALQRSRPSVAVDLKSPAGRDVVLRLVESADVLVEGLRPGVTERLGVGPDDCRARNPRLVYARMTGWGQDGPLADRAGHDINYLGLTGALHAIGTAEAPVPPLNAVADFGGGALFLVVGVLAALLERQTSGRGQVVDAAMVDGASSLVTMVYGLLGAGRWQDRRAANLLDGGAPFYGTYACADGRHVAVGSIEPQFHAQLLAGLDIGSGEHGGQFDVARWPEQRERIAAAFATRGRDEWAEAFAGTDACVTPVLGLTEAPQHPHLAARGTFADRGGHPEPAPAPRFSRTPGAVRGEPRAPGQDTRTALAGWGFGEDEVAGLLEAGAVVQAD</sequence>
<evidence type="ECO:0000256" key="1">
    <source>
        <dbReference type="SAM" id="MobiDB-lite"/>
    </source>
</evidence>
<dbReference type="SUPFAM" id="SSF89796">
    <property type="entry name" value="CoA-transferase family III (CaiB/BaiF)"/>
    <property type="match status" value="1"/>
</dbReference>
<dbReference type="EMBL" id="FRDM01000002">
    <property type="protein sequence ID" value="SHN55032.1"/>
    <property type="molecule type" value="Genomic_DNA"/>
</dbReference>
<dbReference type="AlphaFoldDB" id="A0A1M7S9V9"/>
<dbReference type="InterPro" id="IPR044855">
    <property type="entry name" value="CoA-Trfase_III_dom3_sf"/>
</dbReference>
<dbReference type="GO" id="GO:0003824">
    <property type="term" value="F:catalytic activity"/>
    <property type="evidence" value="ECO:0007669"/>
    <property type="project" value="InterPro"/>
</dbReference>
<gene>
    <name evidence="2" type="ORF">SAMN05660350_00537</name>
</gene>
<dbReference type="OrthoDB" id="9797653at2"/>
<dbReference type="Gene3D" id="3.40.50.10540">
    <property type="entry name" value="Crotonobetainyl-coa:carnitine coa-transferase, domain 1"/>
    <property type="match status" value="1"/>
</dbReference>
<dbReference type="Pfam" id="PF02515">
    <property type="entry name" value="CoA_transf_3"/>
    <property type="match status" value="1"/>
</dbReference>
<dbReference type="Gene3D" id="3.30.1540.10">
    <property type="entry name" value="formyl-coa transferase, domain 3"/>
    <property type="match status" value="1"/>
</dbReference>
<accession>A0A1M7S9V9</accession>
<feature type="region of interest" description="Disordered" evidence="1">
    <location>
        <begin position="321"/>
        <end position="358"/>
    </location>
</feature>
<evidence type="ECO:0000313" key="2">
    <source>
        <dbReference type="EMBL" id="SHN55032.1"/>
    </source>
</evidence>
<name>A0A1M7S9V9_9ACTN</name>
<dbReference type="InterPro" id="IPR050509">
    <property type="entry name" value="CoA-transferase_III"/>
</dbReference>
<protein>
    <submittedName>
        <fullName evidence="2">Alpha-methylacyl-CoA racemase</fullName>
    </submittedName>
</protein>
<dbReference type="RefSeq" id="WP_072912839.1">
    <property type="nucleotide sequence ID" value="NZ_FRDM01000002.1"/>
</dbReference>